<feature type="transmembrane region" description="Helical" evidence="1">
    <location>
        <begin position="94"/>
        <end position="117"/>
    </location>
</feature>
<proteinExistence type="predicted"/>
<feature type="transmembrane region" description="Helical" evidence="1">
    <location>
        <begin position="12"/>
        <end position="39"/>
    </location>
</feature>
<dbReference type="AlphaFoldDB" id="A0A7K3NIW7"/>
<keyword evidence="1" id="KW-0472">Membrane</keyword>
<reference evidence="2 3" key="1">
    <citation type="submission" date="2020-02" db="EMBL/GenBank/DDBJ databases">
        <title>Comparative genomics of sulfur disproportionating microorganisms.</title>
        <authorList>
            <person name="Ward L.M."/>
            <person name="Bertran E."/>
            <person name="Johnston D.T."/>
        </authorList>
    </citation>
    <scope>NUCLEOTIDE SEQUENCE [LARGE SCALE GENOMIC DNA]</scope>
    <source>
        <strain evidence="2 3">DSM 3696</strain>
    </source>
</reference>
<accession>A0A7K3NIW7</accession>
<feature type="transmembrane region" description="Helical" evidence="1">
    <location>
        <begin position="172"/>
        <end position="198"/>
    </location>
</feature>
<comment type="caution">
    <text evidence="2">The sequence shown here is derived from an EMBL/GenBank/DDBJ whole genome shotgun (WGS) entry which is preliminary data.</text>
</comment>
<feature type="transmembrane region" description="Helical" evidence="1">
    <location>
        <begin position="252"/>
        <end position="273"/>
    </location>
</feature>
<dbReference type="RefSeq" id="WP_163301205.1">
    <property type="nucleotide sequence ID" value="NZ_JAAGRQ010000014.1"/>
</dbReference>
<name>A0A7K3NIW7_9BACT</name>
<dbReference type="Proteomes" id="UP000469724">
    <property type="component" value="Unassembled WGS sequence"/>
</dbReference>
<gene>
    <name evidence="2" type="ORF">G3N56_05245</name>
</gene>
<dbReference type="EMBL" id="JAAGRQ010000014">
    <property type="protein sequence ID" value="NDY56151.1"/>
    <property type="molecule type" value="Genomic_DNA"/>
</dbReference>
<organism evidence="2 3">
    <name type="scientific">Desulfolutivibrio sulfodismutans</name>
    <dbReference type="NCBI Taxonomy" id="63561"/>
    <lineage>
        <taxon>Bacteria</taxon>
        <taxon>Pseudomonadati</taxon>
        <taxon>Thermodesulfobacteriota</taxon>
        <taxon>Desulfovibrionia</taxon>
        <taxon>Desulfovibrionales</taxon>
        <taxon>Desulfovibrionaceae</taxon>
        <taxon>Desulfolutivibrio</taxon>
    </lineage>
</organism>
<protein>
    <submittedName>
        <fullName evidence="2">Uncharacterized protein</fullName>
    </submittedName>
</protein>
<feature type="transmembrane region" description="Helical" evidence="1">
    <location>
        <begin position="59"/>
        <end position="82"/>
    </location>
</feature>
<evidence type="ECO:0000313" key="3">
    <source>
        <dbReference type="Proteomes" id="UP000469724"/>
    </source>
</evidence>
<keyword evidence="1" id="KW-1133">Transmembrane helix</keyword>
<keyword evidence="1" id="KW-0812">Transmembrane</keyword>
<feature type="transmembrane region" description="Helical" evidence="1">
    <location>
        <begin position="219"/>
        <end position="240"/>
    </location>
</feature>
<evidence type="ECO:0000256" key="1">
    <source>
        <dbReference type="SAM" id="Phobius"/>
    </source>
</evidence>
<feature type="transmembrane region" description="Helical" evidence="1">
    <location>
        <begin position="129"/>
        <end position="152"/>
    </location>
</feature>
<evidence type="ECO:0000313" key="2">
    <source>
        <dbReference type="EMBL" id="NDY56151.1"/>
    </source>
</evidence>
<keyword evidence="3" id="KW-1185">Reference proteome</keyword>
<feature type="transmembrane region" description="Helical" evidence="1">
    <location>
        <begin position="285"/>
        <end position="309"/>
    </location>
</feature>
<sequence length="311" mass="33763">MPLPVGDVAFYVTVILLAPHLALALAAAGMPVVSASGGFFKTKRIKIFLDKFGQQTTTFALLGGGYVFLLTLLAAVALPFAAPESAAFFFAWPLPVLPLAAPLFFGAILFLVYRGLWQRMKNSKSAHSLIGIASGLAFFAALYALVSTFRLFSLHSPLPLSGWDFFVPPQNAFFWPILLETLTLALCLAGGCGGLYLVARRNKDDFGRDYYGFTLKLAARWAFFAGLVHLATLGHIYNGLWPFATAHAASDLLFWSMTASLALWALALALWGITSFSSYALRMKWALFTAAVLAVAALACQSAFFWLLFFG</sequence>